<organism evidence="5 6">
    <name type="scientific">Sphingobacterium corticibacter</name>
    <dbReference type="NCBI Taxonomy" id="2171749"/>
    <lineage>
        <taxon>Bacteria</taxon>
        <taxon>Pseudomonadati</taxon>
        <taxon>Bacteroidota</taxon>
        <taxon>Sphingobacteriia</taxon>
        <taxon>Sphingobacteriales</taxon>
        <taxon>Sphingobacteriaceae</taxon>
        <taxon>Sphingobacterium</taxon>
    </lineage>
</organism>
<accession>A0A2T8HL10</accession>
<name>A0A2T8HL10_9SPHI</name>
<evidence type="ECO:0000313" key="6">
    <source>
        <dbReference type="Proteomes" id="UP000245627"/>
    </source>
</evidence>
<proteinExistence type="predicted"/>
<dbReference type="PROSITE" id="PS50932">
    <property type="entry name" value="HTH_LACI_2"/>
    <property type="match status" value="1"/>
</dbReference>
<keyword evidence="6" id="KW-1185">Reference proteome</keyword>
<dbReference type="PANTHER" id="PTHR30146:SF109">
    <property type="entry name" value="HTH-TYPE TRANSCRIPTIONAL REGULATOR GALS"/>
    <property type="match status" value="1"/>
</dbReference>
<dbReference type="CDD" id="cd01392">
    <property type="entry name" value="HTH_LacI"/>
    <property type="match status" value="1"/>
</dbReference>
<dbReference type="OrthoDB" id="9803256at2"/>
<dbReference type="GO" id="GO:0000976">
    <property type="term" value="F:transcription cis-regulatory region binding"/>
    <property type="evidence" value="ECO:0007669"/>
    <property type="project" value="TreeGrafter"/>
</dbReference>
<reference evidence="5 6" key="1">
    <citation type="submission" date="2018-04" db="EMBL/GenBank/DDBJ databases">
        <title>Sphingobacterium cortibacter sp. nov.</title>
        <authorList>
            <person name="Li Y."/>
        </authorList>
    </citation>
    <scope>NUCLEOTIDE SEQUENCE [LARGE SCALE GENOMIC DNA]</scope>
    <source>
        <strain evidence="5 6">2c-3</strain>
    </source>
</reference>
<dbReference type="CDD" id="cd06267">
    <property type="entry name" value="PBP1_LacI_sugar_binding-like"/>
    <property type="match status" value="1"/>
</dbReference>
<keyword evidence="1" id="KW-0805">Transcription regulation</keyword>
<comment type="caution">
    <text evidence="5">The sequence shown here is derived from an EMBL/GenBank/DDBJ whole genome shotgun (WGS) entry which is preliminary data.</text>
</comment>
<dbReference type="Proteomes" id="UP000245627">
    <property type="component" value="Unassembled WGS sequence"/>
</dbReference>
<evidence type="ECO:0000256" key="2">
    <source>
        <dbReference type="ARBA" id="ARBA00023125"/>
    </source>
</evidence>
<keyword evidence="3" id="KW-0804">Transcription</keyword>
<feature type="domain" description="HTH lacI-type" evidence="4">
    <location>
        <begin position="7"/>
        <end position="61"/>
    </location>
</feature>
<evidence type="ECO:0000256" key="1">
    <source>
        <dbReference type="ARBA" id="ARBA00023015"/>
    </source>
</evidence>
<dbReference type="EMBL" id="QDKG01000001">
    <property type="protein sequence ID" value="PVH26131.1"/>
    <property type="molecule type" value="Genomic_DNA"/>
</dbReference>
<dbReference type="SUPFAM" id="SSF53822">
    <property type="entry name" value="Periplasmic binding protein-like I"/>
    <property type="match status" value="1"/>
</dbReference>
<dbReference type="InterPro" id="IPR001761">
    <property type="entry name" value="Peripla_BP/Lac1_sug-bd_dom"/>
</dbReference>
<dbReference type="Pfam" id="PF00532">
    <property type="entry name" value="Peripla_BP_1"/>
    <property type="match status" value="1"/>
</dbReference>
<sequence length="335" mass="38174">MQTDKPATIKEIARKLKISTSTVSRALNNHPSIGLITTERVKQMAKELQYEPNQTAIFFKQRKTFTIGVIVPYLAEPFFADAIGSIEQYANEKDYTVILSQSFDDEMRELKIIQTFKRHRVDGVLISLSKSTTDFTFIDTLRQAKIPVVFFDRVPKRTDVHRVFSDLSTGMREAIEAFVNRGHQNIALINGPDTMIASQERLSSFQDAMKQHNLPLNKNYIVSTDLFADSNEQAMETLINLPDRPSAVIAFNDMVTLDVMRYLRTKGLVLNQDFFFISFANYPGWEYIDNPPMGSIEQYPRKQGLRAAEILFEAIEQKEVLAAQTVVFPSKLALT</sequence>
<dbReference type="GO" id="GO:0003700">
    <property type="term" value="F:DNA-binding transcription factor activity"/>
    <property type="evidence" value="ECO:0007669"/>
    <property type="project" value="TreeGrafter"/>
</dbReference>
<protein>
    <submittedName>
        <fullName evidence="5">LacI family transcriptional regulator</fullName>
    </submittedName>
</protein>
<dbReference type="InterPro" id="IPR028082">
    <property type="entry name" value="Peripla_BP_I"/>
</dbReference>
<dbReference type="Gene3D" id="1.10.260.40">
    <property type="entry name" value="lambda repressor-like DNA-binding domains"/>
    <property type="match status" value="1"/>
</dbReference>
<evidence type="ECO:0000256" key="3">
    <source>
        <dbReference type="ARBA" id="ARBA00023163"/>
    </source>
</evidence>
<dbReference type="SMART" id="SM00354">
    <property type="entry name" value="HTH_LACI"/>
    <property type="match status" value="1"/>
</dbReference>
<dbReference type="InterPro" id="IPR010982">
    <property type="entry name" value="Lambda_DNA-bd_dom_sf"/>
</dbReference>
<dbReference type="SUPFAM" id="SSF47413">
    <property type="entry name" value="lambda repressor-like DNA-binding domains"/>
    <property type="match status" value="1"/>
</dbReference>
<dbReference type="Gene3D" id="3.40.50.2300">
    <property type="match status" value="2"/>
</dbReference>
<dbReference type="Pfam" id="PF00356">
    <property type="entry name" value="LacI"/>
    <property type="match status" value="1"/>
</dbReference>
<dbReference type="PANTHER" id="PTHR30146">
    <property type="entry name" value="LACI-RELATED TRANSCRIPTIONAL REPRESSOR"/>
    <property type="match status" value="1"/>
</dbReference>
<evidence type="ECO:0000313" key="5">
    <source>
        <dbReference type="EMBL" id="PVH26131.1"/>
    </source>
</evidence>
<gene>
    <name evidence="5" type="ORF">DC487_00450</name>
</gene>
<dbReference type="InterPro" id="IPR000843">
    <property type="entry name" value="HTH_LacI"/>
</dbReference>
<dbReference type="RefSeq" id="WP_116773976.1">
    <property type="nucleotide sequence ID" value="NZ_QDKG01000001.1"/>
</dbReference>
<evidence type="ECO:0000259" key="4">
    <source>
        <dbReference type="PROSITE" id="PS50932"/>
    </source>
</evidence>
<dbReference type="AlphaFoldDB" id="A0A2T8HL10"/>
<keyword evidence="2" id="KW-0238">DNA-binding</keyword>